<dbReference type="GO" id="GO:0016887">
    <property type="term" value="F:ATP hydrolysis activity"/>
    <property type="evidence" value="ECO:0007669"/>
    <property type="project" value="InterPro"/>
</dbReference>
<dbReference type="SUPFAM" id="SSF52540">
    <property type="entry name" value="P-loop containing nucleoside triphosphate hydrolases"/>
    <property type="match status" value="1"/>
</dbReference>
<evidence type="ECO:0000313" key="12">
    <source>
        <dbReference type="Proteomes" id="UP000320582"/>
    </source>
</evidence>
<dbReference type="EMBL" id="VFPT01000005">
    <property type="protein sequence ID" value="TQM89665.1"/>
    <property type="molecule type" value="Genomic_DNA"/>
</dbReference>
<dbReference type="PROSITE" id="PS50893">
    <property type="entry name" value="ABC_TRANSPORTER_2"/>
    <property type="match status" value="1"/>
</dbReference>
<evidence type="ECO:0000256" key="3">
    <source>
        <dbReference type="ARBA" id="ARBA00022448"/>
    </source>
</evidence>
<evidence type="ECO:0000256" key="8">
    <source>
        <dbReference type="ARBA" id="ARBA00022967"/>
    </source>
</evidence>
<keyword evidence="3" id="KW-0813">Transport</keyword>
<organism evidence="11 12">
    <name type="scientific">Roseinatronobacter monicus</name>
    <dbReference type="NCBI Taxonomy" id="393481"/>
    <lineage>
        <taxon>Bacteria</taxon>
        <taxon>Pseudomonadati</taxon>
        <taxon>Pseudomonadota</taxon>
        <taxon>Alphaproteobacteria</taxon>
        <taxon>Rhodobacterales</taxon>
        <taxon>Paracoccaceae</taxon>
        <taxon>Roseinatronobacter</taxon>
    </lineage>
</organism>
<evidence type="ECO:0000259" key="10">
    <source>
        <dbReference type="PROSITE" id="PS50893"/>
    </source>
</evidence>
<dbReference type="InterPro" id="IPR013563">
    <property type="entry name" value="Oligopep_ABC_C"/>
</dbReference>
<evidence type="ECO:0000256" key="1">
    <source>
        <dbReference type="ARBA" id="ARBA00004417"/>
    </source>
</evidence>
<dbReference type="GO" id="GO:0005886">
    <property type="term" value="C:plasma membrane"/>
    <property type="evidence" value="ECO:0007669"/>
    <property type="project" value="UniProtKB-SubCell"/>
</dbReference>
<keyword evidence="12" id="KW-1185">Reference proteome</keyword>
<keyword evidence="6" id="KW-0547">Nucleotide-binding</keyword>
<dbReference type="InterPro" id="IPR003593">
    <property type="entry name" value="AAA+_ATPase"/>
</dbReference>
<gene>
    <name evidence="11" type="ORF">BD293_4334</name>
</gene>
<dbReference type="AlphaFoldDB" id="A0A543K3N1"/>
<dbReference type="GO" id="GO:0005524">
    <property type="term" value="F:ATP binding"/>
    <property type="evidence" value="ECO:0007669"/>
    <property type="project" value="UniProtKB-KW"/>
</dbReference>
<evidence type="ECO:0000313" key="11">
    <source>
        <dbReference type="EMBL" id="TQM89665.1"/>
    </source>
</evidence>
<keyword evidence="5" id="KW-0997">Cell inner membrane</keyword>
<keyword evidence="9" id="KW-0472">Membrane</keyword>
<proteinExistence type="inferred from homology"/>
<keyword evidence="8" id="KW-1278">Translocase</keyword>
<feature type="domain" description="ABC transporter" evidence="10">
    <location>
        <begin position="17"/>
        <end position="269"/>
    </location>
</feature>
<dbReference type="Gene3D" id="3.40.50.300">
    <property type="entry name" value="P-loop containing nucleotide triphosphate hydrolases"/>
    <property type="match status" value="1"/>
</dbReference>
<comment type="subcellular location">
    <subcellularLocation>
        <location evidence="1">Cell inner membrane</location>
        <topology evidence="1">Peripheral membrane protein</topology>
    </subcellularLocation>
</comment>
<dbReference type="InterPro" id="IPR050388">
    <property type="entry name" value="ABC_Ni/Peptide_Import"/>
</dbReference>
<evidence type="ECO:0000256" key="2">
    <source>
        <dbReference type="ARBA" id="ARBA00005417"/>
    </source>
</evidence>
<accession>A0A543K3N1</accession>
<dbReference type="Pfam" id="PF08352">
    <property type="entry name" value="oligo_HPY"/>
    <property type="match status" value="1"/>
</dbReference>
<evidence type="ECO:0000256" key="7">
    <source>
        <dbReference type="ARBA" id="ARBA00022840"/>
    </source>
</evidence>
<reference evidence="11 12" key="1">
    <citation type="submission" date="2019-06" db="EMBL/GenBank/DDBJ databases">
        <title>Genomic Encyclopedia of Archaeal and Bacterial Type Strains, Phase II (KMG-II): from individual species to whole genera.</title>
        <authorList>
            <person name="Goeker M."/>
        </authorList>
    </citation>
    <scope>NUCLEOTIDE SEQUENCE [LARGE SCALE GENOMIC DNA]</scope>
    <source>
        <strain evidence="11 12">DSM 18423</strain>
    </source>
</reference>
<comment type="similarity">
    <text evidence="2">Belongs to the ABC transporter superfamily.</text>
</comment>
<evidence type="ECO:0000256" key="6">
    <source>
        <dbReference type="ARBA" id="ARBA00022741"/>
    </source>
</evidence>
<dbReference type="NCBIfam" id="TIGR01727">
    <property type="entry name" value="oligo_HPY"/>
    <property type="match status" value="1"/>
</dbReference>
<comment type="caution">
    <text evidence="11">The sequence shown here is derived from an EMBL/GenBank/DDBJ whole genome shotgun (WGS) entry which is preliminary data.</text>
</comment>
<evidence type="ECO:0000256" key="5">
    <source>
        <dbReference type="ARBA" id="ARBA00022519"/>
    </source>
</evidence>
<dbReference type="PANTHER" id="PTHR43297:SF14">
    <property type="entry name" value="ATPASE AAA-TYPE CORE DOMAIN-CONTAINING PROTEIN"/>
    <property type="match status" value="1"/>
</dbReference>
<dbReference type="Pfam" id="PF00005">
    <property type="entry name" value="ABC_tran"/>
    <property type="match status" value="1"/>
</dbReference>
<keyword evidence="7 11" id="KW-0067">ATP-binding</keyword>
<dbReference type="InterPro" id="IPR027417">
    <property type="entry name" value="P-loop_NTPase"/>
</dbReference>
<dbReference type="Proteomes" id="UP000320582">
    <property type="component" value="Unassembled WGS sequence"/>
</dbReference>
<dbReference type="InterPro" id="IPR003439">
    <property type="entry name" value="ABC_transporter-like_ATP-bd"/>
</dbReference>
<dbReference type="CDD" id="cd03257">
    <property type="entry name" value="ABC_NikE_OppD_transporters"/>
    <property type="match status" value="1"/>
</dbReference>
<dbReference type="FunFam" id="3.40.50.300:FF:000016">
    <property type="entry name" value="Oligopeptide ABC transporter ATP-binding component"/>
    <property type="match status" value="1"/>
</dbReference>
<sequence length="342" mass="37319">MIEDTKQEKNSTRQAVLSVEELSIQLRLPHGRFNVVDKVSFDLFPGETLGIVGESGSGKSMTASGILRVLPKPAAETVGGRIMFNGSDLLTMPEHEFRKIRGREIGMILQNPHTSLNPVYTCGNQLVEALRIQDGAASGSVLKQKAVELFMAVGLSDPEQRLKAYPHQISGGMKQRVVGALAISGTPKVLIADEPTTALDVTIQLQYLELLRELQNRTGMALIFITHDFGIVSKLCDRILVMYGGRAVEYGKTIDVFDHPSHPYTRALIASVPSVKKKAERLQAIDGQPPVVGEIPFGCPFAPRCSQKFEPCGEMPPSFPALSEDKATHSAACWLLDKEGEK</sequence>
<dbReference type="RefSeq" id="WP_170207279.1">
    <property type="nucleotide sequence ID" value="NZ_VFPT01000005.1"/>
</dbReference>
<dbReference type="PANTHER" id="PTHR43297">
    <property type="entry name" value="OLIGOPEPTIDE TRANSPORT ATP-BINDING PROTEIN APPD"/>
    <property type="match status" value="1"/>
</dbReference>
<dbReference type="GO" id="GO:0015833">
    <property type="term" value="P:peptide transport"/>
    <property type="evidence" value="ECO:0007669"/>
    <property type="project" value="InterPro"/>
</dbReference>
<dbReference type="GO" id="GO:0055085">
    <property type="term" value="P:transmembrane transport"/>
    <property type="evidence" value="ECO:0007669"/>
    <property type="project" value="UniProtKB-ARBA"/>
</dbReference>
<keyword evidence="4" id="KW-1003">Cell membrane</keyword>
<dbReference type="SMART" id="SM00382">
    <property type="entry name" value="AAA"/>
    <property type="match status" value="1"/>
</dbReference>
<name>A0A543K3N1_9RHOB</name>
<protein>
    <submittedName>
        <fullName evidence="11">Peptide/nickel transport system ATP-binding protein/oligopeptide transport system ATP-binding protein</fullName>
    </submittedName>
</protein>
<evidence type="ECO:0000256" key="4">
    <source>
        <dbReference type="ARBA" id="ARBA00022475"/>
    </source>
</evidence>
<evidence type="ECO:0000256" key="9">
    <source>
        <dbReference type="ARBA" id="ARBA00023136"/>
    </source>
</evidence>